<proteinExistence type="predicted"/>
<accession>A0A4C1XEV1</accession>
<dbReference type="AlphaFoldDB" id="A0A4C1XEV1"/>
<protein>
    <recommendedName>
        <fullName evidence="3">Reverse transcriptase domain-containing protein</fullName>
    </recommendedName>
</protein>
<keyword evidence="2" id="KW-1185">Reference proteome</keyword>
<evidence type="ECO:0008006" key="3">
    <source>
        <dbReference type="Google" id="ProtNLM"/>
    </source>
</evidence>
<evidence type="ECO:0000313" key="2">
    <source>
        <dbReference type="Proteomes" id="UP000299102"/>
    </source>
</evidence>
<gene>
    <name evidence="1" type="ORF">EVAR_35397_1</name>
</gene>
<organism evidence="1 2">
    <name type="scientific">Eumeta variegata</name>
    <name type="common">Bagworm moth</name>
    <name type="synonym">Eumeta japonica</name>
    <dbReference type="NCBI Taxonomy" id="151549"/>
    <lineage>
        <taxon>Eukaryota</taxon>
        <taxon>Metazoa</taxon>
        <taxon>Ecdysozoa</taxon>
        <taxon>Arthropoda</taxon>
        <taxon>Hexapoda</taxon>
        <taxon>Insecta</taxon>
        <taxon>Pterygota</taxon>
        <taxon>Neoptera</taxon>
        <taxon>Endopterygota</taxon>
        <taxon>Lepidoptera</taxon>
        <taxon>Glossata</taxon>
        <taxon>Ditrysia</taxon>
        <taxon>Tineoidea</taxon>
        <taxon>Psychidae</taxon>
        <taxon>Oiketicinae</taxon>
        <taxon>Eumeta</taxon>
    </lineage>
</organism>
<dbReference type="EMBL" id="BGZK01000797">
    <property type="protein sequence ID" value="GBP60849.1"/>
    <property type="molecule type" value="Genomic_DNA"/>
</dbReference>
<comment type="caution">
    <text evidence="1">The sequence shown here is derived from an EMBL/GenBank/DDBJ whole genome shotgun (WGS) entry which is preliminary data.</text>
</comment>
<dbReference type="Proteomes" id="UP000299102">
    <property type="component" value="Unassembled WGS sequence"/>
</dbReference>
<dbReference type="OrthoDB" id="415822at2759"/>
<evidence type="ECO:0000313" key="1">
    <source>
        <dbReference type="EMBL" id="GBP60849.1"/>
    </source>
</evidence>
<name>A0A4C1XEV1_EUMVA</name>
<reference evidence="1 2" key="1">
    <citation type="journal article" date="2019" name="Commun. Biol.">
        <title>The bagworm genome reveals a unique fibroin gene that provides high tensile strength.</title>
        <authorList>
            <person name="Kono N."/>
            <person name="Nakamura H."/>
            <person name="Ohtoshi R."/>
            <person name="Tomita M."/>
            <person name="Numata K."/>
            <person name="Arakawa K."/>
        </authorList>
    </citation>
    <scope>NUCLEOTIDE SEQUENCE [LARGE SCALE GENOMIC DNA]</scope>
</reference>
<sequence length="137" mass="15535">MASKESGQQDAVDLVVPTAKDAIVGSRWKGGRNKCCFVATLDMKNIFKSAKWDYIMWALEQKNVLRYLPRMVASYFTNKLLKYDTNNGSREYKIAEGKSECSIQSPFLWNIMNHGLLRLVLPGNVRLVGSSNRRKAS</sequence>